<feature type="transmembrane region" description="Helical" evidence="3">
    <location>
        <begin position="12"/>
        <end position="34"/>
    </location>
</feature>
<name>A0AAP0JWY2_9MAGN</name>
<evidence type="ECO:0000313" key="4">
    <source>
        <dbReference type="EMBL" id="KAK9140462.1"/>
    </source>
</evidence>
<keyword evidence="1" id="KW-0677">Repeat</keyword>
<accession>A0AAP0JWY2</accession>
<comment type="caution">
    <text evidence="4">The sequence shown here is derived from an EMBL/GenBank/DDBJ whole genome shotgun (WGS) entry which is preliminary data.</text>
</comment>
<dbReference type="EMBL" id="JBBNAG010000004">
    <property type="protein sequence ID" value="KAK9140462.1"/>
    <property type="molecule type" value="Genomic_DNA"/>
</dbReference>
<keyword evidence="3" id="KW-1133">Transmembrane helix</keyword>
<evidence type="ECO:0000256" key="3">
    <source>
        <dbReference type="SAM" id="Phobius"/>
    </source>
</evidence>
<sequence>MGNMVVTMKLRIGTSFYGAVSLLGFSAMFSRYIVGSGKYIWSDGRIYEGEWRRGMRHGHGKTQSGPSRSHLQGAVSRLGGRKTTPIYGLRKHKWGGSRWWEALESSHCLGGARGSAGSIHRSPGFKQKDHKIQDLHDPSPHECHVTSPGGHHREYAKVFR</sequence>
<dbReference type="SMART" id="SM00698">
    <property type="entry name" value="MORN"/>
    <property type="match status" value="1"/>
</dbReference>
<dbReference type="AlphaFoldDB" id="A0AAP0JWY2"/>
<feature type="compositionally biased region" description="Polar residues" evidence="2">
    <location>
        <begin position="61"/>
        <end position="70"/>
    </location>
</feature>
<dbReference type="Pfam" id="PF02493">
    <property type="entry name" value="MORN"/>
    <property type="match status" value="2"/>
</dbReference>
<keyword evidence="5" id="KW-1185">Reference proteome</keyword>
<dbReference type="GO" id="GO:0016020">
    <property type="term" value="C:membrane"/>
    <property type="evidence" value="ECO:0007669"/>
    <property type="project" value="UniProtKB-ARBA"/>
</dbReference>
<dbReference type="Gene3D" id="2.20.110.10">
    <property type="entry name" value="Histone H3 K4-specific methyltransferase SET7/9 N-terminal domain"/>
    <property type="match status" value="1"/>
</dbReference>
<keyword evidence="3" id="KW-0472">Membrane</keyword>
<evidence type="ECO:0000256" key="1">
    <source>
        <dbReference type="ARBA" id="ARBA00022737"/>
    </source>
</evidence>
<evidence type="ECO:0000313" key="5">
    <source>
        <dbReference type="Proteomes" id="UP001419268"/>
    </source>
</evidence>
<evidence type="ECO:0000256" key="2">
    <source>
        <dbReference type="SAM" id="MobiDB-lite"/>
    </source>
</evidence>
<dbReference type="SUPFAM" id="SSF82185">
    <property type="entry name" value="Histone H3 K4-specific methyltransferase SET7/9 N-terminal domain"/>
    <property type="match status" value="1"/>
</dbReference>
<dbReference type="InterPro" id="IPR003409">
    <property type="entry name" value="MORN"/>
</dbReference>
<organism evidence="4 5">
    <name type="scientific">Stephania cephalantha</name>
    <dbReference type="NCBI Taxonomy" id="152367"/>
    <lineage>
        <taxon>Eukaryota</taxon>
        <taxon>Viridiplantae</taxon>
        <taxon>Streptophyta</taxon>
        <taxon>Embryophyta</taxon>
        <taxon>Tracheophyta</taxon>
        <taxon>Spermatophyta</taxon>
        <taxon>Magnoliopsida</taxon>
        <taxon>Ranunculales</taxon>
        <taxon>Menispermaceae</taxon>
        <taxon>Menispermoideae</taxon>
        <taxon>Cissampelideae</taxon>
        <taxon>Stephania</taxon>
    </lineage>
</organism>
<feature type="region of interest" description="Disordered" evidence="2">
    <location>
        <begin position="113"/>
        <end position="150"/>
    </location>
</feature>
<gene>
    <name evidence="4" type="ORF">Scep_010143</name>
</gene>
<proteinExistence type="predicted"/>
<feature type="compositionally biased region" description="Basic and acidic residues" evidence="2">
    <location>
        <begin position="126"/>
        <end position="144"/>
    </location>
</feature>
<feature type="region of interest" description="Disordered" evidence="2">
    <location>
        <begin position="56"/>
        <end position="76"/>
    </location>
</feature>
<dbReference type="Proteomes" id="UP001419268">
    <property type="component" value="Unassembled WGS sequence"/>
</dbReference>
<reference evidence="4 5" key="1">
    <citation type="submission" date="2024-01" db="EMBL/GenBank/DDBJ databases">
        <title>Genome assemblies of Stephania.</title>
        <authorList>
            <person name="Yang L."/>
        </authorList>
    </citation>
    <scope>NUCLEOTIDE SEQUENCE [LARGE SCALE GENOMIC DNA]</scope>
    <source>
        <strain evidence="4">JXDWG</strain>
        <tissue evidence="4">Leaf</tissue>
    </source>
</reference>
<protein>
    <submittedName>
        <fullName evidence="4">Uncharacterized protein</fullName>
    </submittedName>
</protein>
<keyword evidence="3" id="KW-0812">Transmembrane</keyword>